<name>A0AAD7S9G8_9TELE</name>
<dbReference type="EMBL" id="JAINUG010000099">
    <property type="protein sequence ID" value="KAJ8397221.1"/>
    <property type="molecule type" value="Genomic_DNA"/>
</dbReference>
<reference evidence="1" key="1">
    <citation type="journal article" date="2023" name="Science">
        <title>Genome structures resolve the early diversification of teleost fishes.</title>
        <authorList>
            <person name="Parey E."/>
            <person name="Louis A."/>
            <person name="Montfort J."/>
            <person name="Bouchez O."/>
            <person name="Roques C."/>
            <person name="Iampietro C."/>
            <person name="Lluch J."/>
            <person name="Castinel A."/>
            <person name="Donnadieu C."/>
            <person name="Desvignes T."/>
            <person name="Floi Bucao C."/>
            <person name="Jouanno E."/>
            <person name="Wen M."/>
            <person name="Mejri S."/>
            <person name="Dirks R."/>
            <person name="Jansen H."/>
            <person name="Henkel C."/>
            <person name="Chen W.J."/>
            <person name="Zahm M."/>
            <person name="Cabau C."/>
            <person name="Klopp C."/>
            <person name="Thompson A.W."/>
            <person name="Robinson-Rechavi M."/>
            <person name="Braasch I."/>
            <person name="Lecointre G."/>
            <person name="Bobe J."/>
            <person name="Postlethwait J.H."/>
            <person name="Berthelot C."/>
            <person name="Roest Crollius H."/>
            <person name="Guiguen Y."/>
        </authorList>
    </citation>
    <scope>NUCLEOTIDE SEQUENCE</scope>
    <source>
        <strain evidence="1">NC1722</strain>
    </source>
</reference>
<accession>A0AAD7S9G8</accession>
<protein>
    <submittedName>
        <fullName evidence="1">Uncharacterized protein</fullName>
    </submittedName>
</protein>
<organism evidence="1 2">
    <name type="scientific">Aldrovandia affinis</name>
    <dbReference type="NCBI Taxonomy" id="143900"/>
    <lineage>
        <taxon>Eukaryota</taxon>
        <taxon>Metazoa</taxon>
        <taxon>Chordata</taxon>
        <taxon>Craniata</taxon>
        <taxon>Vertebrata</taxon>
        <taxon>Euteleostomi</taxon>
        <taxon>Actinopterygii</taxon>
        <taxon>Neopterygii</taxon>
        <taxon>Teleostei</taxon>
        <taxon>Notacanthiformes</taxon>
        <taxon>Halosauridae</taxon>
        <taxon>Aldrovandia</taxon>
    </lineage>
</organism>
<dbReference type="AlphaFoldDB" id="A0AAD7S9G8"/>
<dbReference type="Proteomes" id="UP001221898">
    <property type="component" value="Unassembled WGS sequence"/>
</dbReference>
<comment type="caution">
    <text evidence="1">The sequence shown here is derived from an EMBL/GenBank/DDBJ whole genome shotgun (WGS) entry which is preliminary data.</text>
</comment>
<gene>
    <name evidence="1" type="ORF">AAFF_G00440550</name>
</gene>
<evidence type="ECO:0000313" key="1">
    <source>
        <dbReference type="EMBL" id="KAJ8397221.1"/>
    </source>
</evidence>
<proteinExistence type="predicted"/>
<sequence>MPFVSGKRENGGSSVLCGPVAPSALPLIDASQGGTFIAHQPAHAPRPYINVTGVKYAPIRGEHASAAPCRPGSGASQCASGVLALPQATRHSAAAVRALRCP</sequence>
<evidence type="ECO:0000313" key="2">
    <source>
        <dbReference type="Proteomes" id="UP001221898"/>
    </source>
</evidence>
<keyword evidence="2" id="KW-1185">Reference proteome</keyword>